<comment type="caution">
    <text evidence="1">The sequence shown here is derived from an EMBL/GenBank/DDBJ whole genome shotgun (WGS) entry which is preliminary data.</text>
</comment>
<sequence length="57" mass="6674">MLRLFKNKKPLVQNTAKMTDVYKSLQDSYLNANAYFCHFRVDAHVARLRRNGIAIEC</sequence>
<accession>A0A2U0U6X1</accession>
<protein>
    <submittedName>
        <fullName evidence="1">Uncharacterized protein</fullName>
    </submittedName>
</protein>
<dbReference type="EMBL" id="QENY01000013">
    <property type="protein sequence ID" value="PVX53391.1"/>
    <property type="molecule type" value="Genomic_DNA"/>
</dbReference>
<dbReference type="AlphaFoldDB" id="A0A2U0U6X1"/>
<proteinExistence type="predicted"/>
<name>A0A2U0U6X1_9BACT</name>
<reference evidence="1 2" key="1">
    <citation type="submission" date="2018-05" db="EMBL/GenBank/DDBJ databases">
        <title>Genomic Encyclopedia of Type Strains, Phase IV (KMG-IV): sequencing the most valuable type-strain genomes for metagenomic binning, comparative biology and taxonomic classification.</title>
        <authorList>
            <person name="Goeker M."/>
        </authorList>
    </citation>
    <scope>NUCLEOTIDE SEQUENCE [LARGE SCALE GENOMIC DNA]</scope>
    <source>
        <strain evidence="1 2">DSM 100333</strain>
    </source>
</reference>
<gene>
    <name evidence="1" type="ORF">C7379_11353</name>
</gene>
<evidence type="ECO:0000313" key="2">
    <source>
        <dbReference type="Proteomes" id="UP000245870"/>
    </source>
</evidence>
<evidence type="ECO:0000313" key="1">
    <source>
        <dbReference type="EMBL" id="PVX53391.1"/>
    </source>
</evidence>
<keyword evidence="2" id="KW-1185">Reference proteome</keyword>
<dbReference type="Proteomes" id="UP000245870">
    <property type="component" value="Unassembled WGS sequence"/>
</dbReference>
<organism evidence="1 2">
    <name type="scientific">Hallella colorans</name>
    <dbReference type="NCBI Taxonomy" id="1703337"/>
    <lineage>
        <taxon>Bacteria</taxon>
        <taxon>Pseudomonadati</taxon>
        <taxon>Bacteroidota</taxon>
        <taxon>Bacteroidia</taxon>
        <taxon>Bacteroidales</taxon>
        <taxon>Prevotellaceae</taxon>
        <taxon>Hallella</taxon>
    </lineage>
</organism>